<keyword evidence="1" id="KW-0472">Membrane</keyword>
<feature type="transmembrane region" description="Helical" evidence="1">
    <location>
        <begin position="51"/>
        <end position="75"/>
    </location>
</feature>
<dbReference type="RefSeq" id="WP_068662417.1">
    <property type="nucleotide sequence ID" value="NZ_LYPB01000048.1"/>
</dbReference>
<evidence type="ECO:0000256" key="1">
    <source>
        <dbReference type="SAM" id="Phobius"/>
    </source>
</evidence>
<feature type="transmembrane region" description="Helical" evidence="1">
    <location>
        <begin position="9"/>
        <end position="31"/>
    </location>
</feature>
<reference evidence="2 3" key="1">
    <citation type="submission" date="2016-05" db="EMBL/GenBank/DDBJ databases">
        <title>Paenibacillus sp. 1ZS3-15 nov., isolated from the rhizosphere soil.</title>
        <authorList>
            <person name="Zhang X.X."/>
            <person name="Zhang J."/>
        </authorList>
    </citation>
    <scope>NUCLEOTIDE SEQUENCE [LARGE SCALE GENOMIC DNA]</scope>
    <source>
        <strain evidence="2 3">1ZS3-15</strain>
    </source>
</reference>
<protein>
    <recommendedName>
        <fullName evidence="4">DUF3955 domain-containing protein</fullName>
    </recommendedName>
</protein>
<dbReference type="STRING" id="1850517.A8708_16620"/>
<accession>A0A198AKJ6</accession>
<organism evidence="2 3">
    <name type="scientific">Paenibacillus oryzisoli</name>
    <dbReference type="NCBI Taxonomy" id="1850517"/>
    <lineage>
        <taxon>Bacteria</taxon>
        <taxon>Bacillati</taxon>
        <taxon>Bacillota</taxon>
        <taxon>Bacilli</taxon>
        <taxon>Bacillales</taxon>
        <taxon>Paenibacillaceae</taxon>
        <taxon>Paenibacillus</taxon>
    </lineage>
</organism>
<keyword evidence="1" id="KW-1133">Transmembrane helix</keyword>
<evidence type="ECO:0000313" key="3">
    <source>
        <dbReference type="Proteomes" id="UP000078454"/>
    </source>
</evidence>
<dbReference type="AlphaFoldDB" id="A0A198AKJ6"/>
<evidence type="ECO:0008006" key="4">
    <source>
        <dbReference type="Google" id="ProtNLM"/>
    </source>
</evidence>
<dbReference type="Proteomes" id="UP000078454">
    <property type="component" value="Unassembled WGS sequence"/>
</dbReference>
<comment type="caution">
    <text evidence="2">The sequence shown here is derived from an EMBL/GenBank/DDBJ whole genome shotgun (WGS) entry which is preliminary data.</text>
</comment>
<name>A0A198AKJ6_9BACL</name>
<keyword evidence="3" id="KW-1185">Reference proteome</keyword>
<keyword evidence="1" id="KW-0812">Transmembrane</keyword>
<evidence type="ECO:0000313" key="2">
    <source>
        <dbReference type="EMBL" id="OAS21556.1"/>
    </source>
</evidence>
<proteinExistence type="predicted"/>
<gene>
    <name evidence="2" type="ORF">A8708_16620</name>
</gene>
<sequence length="84" mass="9302">MKRGWSKSLIIAVIGAVVWIFSSVIGLYIQITSTPFQPTFEEALEPHSPAPFFICLVIAGIGFVVAIISGIKYLLDRLTHRLDK</sequence>
<dbReference type="EMBL" id="LYPB01000048">
    <property type="protein sequence ID" value="OAS21556.1"/>
    <property type="molecule type" value="Genomic_DNA"/>
</dbReference>